<dbReference type="InterPro" id="IPR012337">
    <property type="entry name" value="RNaseH-like_sf"/>
</dbReference>
<organism evidence="7 8">
    <name type="scientific">Epidermidibacterium keratini</name>
    <dbReference type="NCBI Taxonomy" id="1891644"/>
    <lineage>
        <taxon>Bacteria</taxon>
        <taxon>Bacillati</taxon>
        <taxon>Actinomycetota</taxon>
        <taxon>Actinomycetes</taxon>
        <taxon>Sporichthyales</taxon>
        <taxon>Sporichthyaceae</taxon>
        <taxon>Epidermidibacterium</taxon>
    </lineage>
</organism>
<dbReference type="NCBIfam" id="TIGR00250">
    <property type="entry name" value="RNAse_H_YqgF"/>
    <property type="match status" value="1"/>
</dbReference>
<dbReference type="SMART" id="SM00732">
    <property type="entry name" value="YqgFc"/>
    <property type="match status" value="1"/>
</dbReference>
<dbReference type="PANTHER" id="PTHR33317">
    <property type="entry name" value="POLYNUCLEOTIDYL TRANSFERASE, RIBONUCLEASE H-LIKE SUPERFAMILY PROTEIN"/>
    <property type="match status" value="1"/>
</dbReference>
<comment type="function">
    <text evidence="5">Could be a nuclease involved in processing of the 5'-end of pre-16S rRNA.</text>
</comment>
<dbReference type="GO" id="GO:0016788">
    <property type="term" value="F:hydrolase activity, acting on ester bonds"/>
    <property type="evidence" value="ECO:0007669"/>
    <property type="project" value="UniProtKB-UniRule"/>
</dbReference>
<dbReference type="InterPro" id="IPR005227">
    <property type="entry name" value="YqgF"/>
</dbReference>
<keyword evidence="4 5" id="KW-0378">Hydrolase</keyword>
<dbReference type="HAMAP" id="MF_00651">
    <property type="entry name" value="Nuclease_YqgF"/>
    <property type="match status" value="1"/>
</dbReference>
<keyword evidence="3 5" id="KW-0540">Nuclease</keyword>
<dbReference type="FunCoup" id="A0A7L4YJQ5">
    <property type="interactions" value="89"/>
</dbReference>
<keyword evidence="2 5" id="KW-0690">Ribosome biogenesis</keyword>
<evidence type="ECO:0000256" key="4">
    <source>
        <dbReference type="ARBA" id="ARBA00022801"/>
    </source>
</evidence>
<reference evidence="7 8" key="1">
    <citation type="journal article" date="2018" name="Int. J. Syst. Evol. Microbiol.">
        <title>Epidermidibacterium keratini gen. nov., sp. nov., a member of the family Sporichthyaceae, isolated from keratin epidermis.</title>
        <authorList>
            <person name="Lee D.G."/>
            <person name="Trujillo M.E."/>
            <person name="Kang S."/>
            <person name="Nam J.J."/>
            <person name="Kim Y.J."/>
        </authorList>
    </citation>
    <scope>NUCLEOTIDE SEQUENCE [LARGE SCALE GENOMIC DNA]</scope>
    <source>
        <strain evidence="7 8">EPI-7</strain>
    </source>
</reference>
<evidence type="ECO:0000256" key="5">
    <source>
        <dbReference type="HAMAP-Rule" id="MF_00651"/>
    </source>
</evidence>
<evidence type="ECO:0000256" key="2">
    <source>
        <dbReference type="ARBA" id="ARBA00022517"/>
    </source>
</evidence>
<comment type="similarity">
    <text evidence="5">Belongs to the YqgF HJR family.</text>
</comment>
<evidence type="ECO:0000313" key="8">
    <source>
        <dbReference type="Proteomes" id="UP000463857"/>
    </source>
</evidence>
<dbReference type="GO" id="GO:0000967">
    <property type="term" value="P:rRNA 5'-end processing"/>
    <property type="evidence" value="ECO:0007669"/>
    <property type="project" value="UniProtKB-UniRule"/>
</dbReference>
<keyword evidence="8" id="KW-1185">Reference proteome</keyword>
<dbReference type="CDD" id="cd16964">
    <property type="entry name" value="YqgF"/>
    <property type="match status" value="1"/>
</dbReference>
<dbReference type="EMBL" id="CP047156">
    <property type="protein sequence ID" value="QHB99048.1"/>
    <property type="molecule type" value="Genomic_DNA"/>
</dbReference>
<dbReference type="AlphaFoldDB" id="A0A7L4YJQ5"/>
<dbReference type="InterPro" id="IPR006641">
    <property type="entry name" value="YqgF/RNaseH-like_dom"/>
</dbReference>
<dbReference type="InterPro" id="IPR037027">
    <property type="entry name" value="YqgF/RNaseH-like_dom_sf"/>
</dbReference>
<evidence type="ECO:0000313" key="7">
    <source>
        <dbReference type="EMBL" id="QHB99048.1"/>
    </source>
</evidence>
<evidence type="ECO:0000256" key="1">
    <source>
        <dbReference type="ARBA" id="ARBA00022490"/>
    </source>
</evidence>
<proteinExistence type="inferred from homology"/>
<dbReference type="InParanoid" id="A0A7L4YJQ5"/>
<name>A0A7L4YJQ5_9ACTN</name>
<dbReference type="PANTHER" id="PTHR33317:SF4">
    <property type="entry name" value="POLYNUCLEOTIDYL TRANSFERASE, RIBONUCLEASE H-LIKE SUPERFAMILY PROTEIN"/>
    <property type="match status" value="1"/>
</dbReference>
<dbReference type="GO" id="GO:0004518">
    <property type="term" value="F:nuclease activity"/>
    <property type="evidence" value="ECO:0007669"/>
    <property type="project" value="UniProtKB-KW"/>
</dbReference>
<dbReference type="Pfam" id="PF03652">
    <property type="entry name" value="RuvX"/>
    <property type="match status" value="1"/>
</dbReference>
<evidence type="ECO:0000259" key="6">
    <source>
        <dbReference type="SMART" id="SM00732"/>
    </source>
</evidence>
<dbReference type="OrthoDB" id="9790539at2"/>
<evidence type="ECO:0000256" key="3">
    <source>
        <dbReference type="ARBA" id="ARBA00022722"/>
    </source>
</evidence>
<dbReference type="Proteomes" id="UP000463857">
    <property type="component" value="Chromosome"/>
</dbReference>
<accession>A0A7L4YJQ5</accession>
<gene>
    <name evidence="7" type="primary">ruvX</name>
    <name evidence="7" type="ORF">EK0264_01175</name>
</gene>
<dbReference type="KEGG" id="eke:EK0264_01175"/>
<feature type="domain" description="YqgF/RNase H-like" evidence="6">
    <location>
        <begin position="11"/>
        <end position="113"/>
    </location>
</feature>
<comment type="subcellular location">
    <subcellularLocation>
        <location evidence="5">Cytoplasm</location>
    </subcellularLocation>
</comment>
<dbReference type="Gene3D" id="3.30.420.140">
    <property type="entry name" value="YqgF/RNase H-like domain"/>
    <property type="match status" value="1"/>
</dbReference>
<sequence length="158" mass="17064">MPQVSEGWVRGRRLGVDPGAVRVGLAVSDPDGVLATPLDTLARDRKRGTDLDQLAAYAEEYEVIEIVVGRPVGLSGRDGRAAQAADEYAALIEARLPDVPVSRQDERFSTVTAAGRLRGAGLDARAQRGVIDRAAATEILQTWLDAHRARQRPHSEDC</sequence>
<dbReference type="SUPFAM" id="SSF53098">
    <property type="entry name" value="Ribonuclease H-like"/>
    <property type="match status" value="1"/>
</dbReference>
<keyword evidence="1 5" id="KW-0963">Cytoplasm</keyword>
<dbReference type="EC" id="3.1.-.-" evidence="5"/>
<dbReference type="GO" id="GO:0005829">
    <property type="term" value="C:cytosol"/>
    <property type="evidence" value="ECO:0007669"/>
    <property type="project" value="TreeGrafter"/>
</dbReference>
<protein>
    <recommendedName>
        <fullName evidence="5">Putative pre-16S rRNA nuclease</fullName>
        <ecNumber evidence="5">3.1.-.-</ecNumber>
    </recommendedName>
</protein>